<dbReference type="VEuPathDB" id="VectorBase:ACUA010204"/>
<sequence>MDNTILNTLHVSPHALMLSPSCRSNVLVKVSFAKTTTLVNPHTPGTRKPPPKLILSHPTEPSDGPETPIGPLPVTMMTSTPLTNGLRSRGPRQVSWGPPPPPALISSNPLPFKIDETPESPA</sequence>
<dbReference type="AlphaFoldDB" id="A0A182M5U2"/>
<proteinExistence type="predicted"/>
<dbReference type="EnsemblMetazoa" id="ACUA010204-RA">
    <property type="protein sequence ID" value="ACUA010204-PA"/>
    <property type="gene ID" value="ACUA010204"/>
</dbReference>
<feature type="compositionally biased region" description="Polar residues" evidence="1">
    <location>
        <begin position="76"/>
        <end position="86"/>
    </location>
</feature>
<evidence type="ECO:0000313" key="3">
    <source>
        <dbReference type="Proteomes" id="UP000075883"/>
    </source>
</evidence>
<reference evidence="3" key="1">
    <citation type="submission" date="2013-09" db="EMBL/GenBank/DDBJ databases">
        <title>The Genome Sequence of Anopheles culicifacies species A.</title>
        <authorList>
            <consortium name="The Broad Institute Genomics Platform"/>
            <person name="Neafsey D.E."/>
            <person name="Besansky N."/>
            <person name="Howell P."/>
            <person name="Walton C."/>
            <person name="Young S.K."/>
            <person name="Zeng Q."/>
            <person name="Gargeya S."/>
            <person name="Fitzgerald M."/>
            <person name="Haas B."/>
            <person name="Abouelleil A."/>
            <person name="Allen A.W."/>
            <person name="Alvarado L."/>
            <person name="Arachchi H.M."/>
            <person name="Berlin A.M."/>
            <person name="Chapman S.B."/>
            <person name="Gainer-Dewar J."/>
            <person name="Goldberg J."/>
            <person name="Griggs A."/>
            <person name="Gujja S."/>
            <person name="Hansen M."/>
            <person name="Howarth C."/>
            <person name="Imamovic A."/>
            <person name="Ireland A."/>
            <person name="Larimer J."/>
            <person name="McCowan C."/>
            <person name="Murphy C."/>
            <person name="Pearson M."/>
            <person name="Poon T.W."/>
            <person name="Priest M."/>
            <person name="Roberts A."/>
            <person name="Saif S."/>
            <person name="Shea T."/>
            <person name="Sisk P."/>
            <person name="Sykes S."/>
            <person name="Wortman J."/>
            <person name="Nusbaum C."/>
            <person name="Birren B."/>
        </authorList>
    </citation>
    <scope>NUCLEOTIDE SEQUENCE [LARGE SCALE GENOMIC DNA]</scope>
    <source>
        <strain evidence="3">A-37</strain>
    </source>
</reference>
<organism evidence="2 3">
    <name type="scientific">Anopheles culicifacies</name>
    <dbReference type="NCBI Taxonomy" id="139723"/>
    <lineage>
        <taxon>Eukaryota</taxon>
        <taxon>Metazoa</taxon>
        <taxon>Ecdysozoa</taxon>
        <taxon>Arthropoda</taxon>
        <taxon>Hexapoda</taxon>
        <taxon>Insecta</taxon>
        <taxon>Pterygota</taxon>
        <taxon>Neoptera</taxon>
        <taxon>Endopterygota</taxon>
        <taxon>Diptera</taxon>
        <taxon>Nematocera</taxon>
        <taxon>Culicoidea</taxon>
        <taxon>Culicidae</taxon>
        <taxon>Anophelinae</taxon>
        <taxon>Anopheles</taxon>
        <taxon>culicifacies species complex</taxon>
    </lineage>
</organism>
<evidence type="ECO:0000256" key="1">
    <source>
        <dbReference type="SAM" id="MobiDB-lite"/>
    </source>
</evidence>
<feature type="region of interest" description="Disordered" evidence="1">
    <location>
        <begin position="38"/>
        <end position="122"/>
    </location>
</feature>
<protein>
    <submittedName>
        <fullName evidence="2">Uncharacterized protein</fullName>
    </submittedName>
</protein>
<evidence type="ECO:0000313" key="2">
    <source>
        <dbReference type="EnsemblMetazoa" id="ACUA010204-PA"/>
    </source>
</evidence>
<accession>A0A182M5U2</accession>
<keyword evidence="3" id="KW-1185">Reference proteome</keyword>
<dbReference type="Proteomes" id="UP000075883">
    <property type="component" value="Unassembled WGS sequence"/>
</dbReference>
<dbReference type="EMBL" id="AXCM01004184">
    <property type="status" value="NOT_ANNOTATED_CDS"/>
    <property type="molecule type" value="Genomic_DNA"/>
</dbReference>
<reference evidence="2" key="2">
    <citation type="submission" date="2020-05" db="UniProtKB">
        <authorList>
            <consortium name="EnsemblMetazoa"/>
        </authorList>
    </citation>
    <scope>IDENTIFICATION</scope>
    <source>
        <strain evidence="2">A-37</strain>
    </source>
</reference>
<name>A0A182M5U2_9DIPT</name>